<dbReference type="AlphaFoldDB" id="A0A1I7FSB7"/>
<keyword evidence="4" id="KW-1185">Reference proteome</keyword>
<feature type="chain" id="PRO_5011722979" description="Tetratricopeptide repeat protein" evidence="2">
    <location>
        <begin position="33"/>
        <end position="419"/>
    </location>
</feature>
<protein>
    <recommendedName>
        <fullName evidence="5">Tetratricopeptide repeat protein</fullName>
    </recommendedName>
</protein>
<dbReference type="EMBL" id="FPBO01000002">
    <property type="protein sequence ID" value="SFU39114.1"/>
    <property type="molecule type" value="Genomic_DNA"/>
</dbReference>
<dbReference type="Proteomes" id="UP000199391">
    <property type="component" value="Unassembled WGS sequence"/>
</dbReference>
<dbReference type="STRING" id="1035707.SAMN05216552_1002255"/>
<evidence type="ECO:0000256" key="2">
    <source>
        <dbReference type="SAM" id="SignalP"/>
    </source>
</evidence>
<dbReference type="SUPFAM" id="SSF48452">
    <property type="entry name" value="TPR-like"/>
    <property type="match status" value="1"/>
</dbReference>
<dbReference type="RefSeq" id="WP_093553498.1">
    <property type="nucleotide sequence ID" value="NZ_FPBO01000002.1"/>
</dbReference>
<evidence type="ECO:0000313" key="3">
    <source>
        <dbReference type="EMBL" id="SFU39114.1"/>
    </source>
</evidence>
<proteinExistence type="predicted"/>
<organism evidence="3 4">
    <name type="scientific">Pseudoduganella namucuonensis</name>
    <dbReference type="NCBI Taxonomy" id="1035707"/>
    <lineage>
        <taxon>Bacteria</taxon>
        <taxon>Pseudomonadati</taxon>
        <taxon>Pseudomonadota</taxon>
        <taxon>Betaproteobacteria</taxon>
        <taxon>Burkholderiales</taxon>
        <taxon>Oxalobacteraceae</taxon>
        <taxon>Telluria group</taxon>
        <taxon>Pseudoduganella</taxon>
    </lineage>
</organism>
<dbReference type="InterPro" id="IPR011990">
    <property type="entry name" value="TPR-like_helical_dom_sf"/>
</dbReference>
<feature type="signal peptide" evidence="2">
    <location>
        <begin position="1"/>
        <end position="32"/>
    </location>
</feature>
<gene>
    <name evidence="3" type="ORF">SAMN05216552_1002255</name>
</gene>
<dbReference type="Gene3D" id="1.25.40.10">
    <property type="entry name" value="Tetratricopeptide repeat domain"/>
    <property type="match status" value="1"/>
</dbReference>
<accession>A0A1I7FSB7</accession>
<dbReference type="Pfam" id="PF14559">
    <property type="entry name" value="TPR_19"/>
    <property type="match status" value="1"/>
</dbReference>
<feature type="compositionally biased region" description="Basic and acidic residues" evidence="1">
    <location>
        <begin position="310"/>
        <end position="320"/>
    </location>
</feature>
<name>A0A1I7FSB7_9BURK</name>
<evidence type="ECO:0000256" key="1">
    <source>
        <dbReference type="SAM" id="MobiDB-lite"/>
    </source>
</evidence>
<evidence type="ECO:0000313" key="4">
    <source>
        <dbReference type="Proteomes" id="UP000199391"/>
    </source>
</evidence>
<sequence length="419" mass="46647">MRFARIPFPPRRLPAALLSALLAAALAGPARAQAPAPEAPPPDGQVQDLYQEALQSIAEGRKNDANATLQRVVDKEPLHAGAWLDLALLQCSLGRPKEAERLFNIIEQRFDPPAGIVQLIADTRTNGCGDWTPLSQYSVSLARGIDQNVNQGSTRDLGVNTDSLTPEFRPQHDQYTMLSADYMRDLTPNGTLGFAQFQGRRNDQLSQYDSSALFFGAETPWRFGRWTVRGTVLAGFVTLGSKFYQRQVQLQGRVGPPVPLPYSLQFHMVGSVSRIGYVTLENFDSTTGELRAMLSRRSGDTSVSASVGAQRDRAIGDRPGGDRDGVSVNLNWRHRYGGGVTADFGYSLQTWRSSTPYAPTVIEQVRDQRTHTLRGTFTYPVTRNQNLILELRQVVNKENIPIFQYNNRQLQLSWQWQGL</sequence>
<dbReference type="OrthoDB" id="8768878at2"/>
<reference evidence="4" key="1">
    <citation type="submission" date="2016-10" db="EMBL/GenBank/DDBJ databases">
        <authorList>
            <person name="Varghese N."/>
            <person name="Submissions S."/>
        </authorList>
    </citation>
    <scope>NUCLEOTIDE SEQUENCE [LARGE SCALE GENOMIC DNA]</scope>
    <source>
        <strain evidence="4">CGMCC 1.11014</strain>
    </source>
</reference>
<feature type="region of interest" description="Disordered" evidence="1">
    <location>
        <begin position="301"/>
        <end position="320"/>
    </location>
</feature>
<evidence type="ECO:0008006" key="5">
    <source>
        <dbReference type="Google" id="ProtNLM"/>
    </source>
</evidence>
<keyword evidence="2" id="KW-0732">Signal</keyword>